<evidence type="ECO:0000313" key="2">
    <source>
        <dbReference type="Proteomes" id="UP000239181"/>
    </source>
</evidence>
<dbReference type="AlphaFoldDB" id="A0A2S9I6N8"/>
<dbReference type="Pfam" id="PF14263">
    <property type="entry name" value="DUF4354"/>
    <property type="match status" value="1"/>
</dbReference>
<comment type="caution">
    <text evidence="1">The sequence shown here is derived from an EMBL/GenBank/DDBJ whole genome shotgun (WGS) entry which is preliminary data.</text>
</comment>
<protein>
    <recommendedName>
        <fullName evidence="3">DUF4354 domain-containing protein</fullName>
    </recommendedName>
</protein>
<organism evidence="1 2">
    <name type="scientific">Pantoea coffeiphila</name>
    <dbReference type="NCBI Taxonomy" id="1465635"/>
    <lineage>
        <taxon>Bacteria</taxon>
        <taxon>Pseudomonadati</taxon>
        <taxon>Pseudomonadota</taxon>
        <taxon>Gammaproteobacteria</taxon>
        <taxon>Enterobacterales</taxon>
        <taxon>Erwiniaceae</taxon>
        <taxon>Pantoea</taxon>
    </lineage>
</organism>
<evidence type="ECO:0008006" key="3">
    <source>
        <dbReference type="Google" id="ProtNLM"/>
    </source>
</evidence>
<gene>
    <name evidence="1" type="ORF">CQW29_21655</name>
</gene>
<dbReference type="OrthoDB" id="6555776at2"/>
<sequence length="152" mass="16645">MLFIGKAHKRRLCAPSKLKEKHMQRNSLIAILIATAGLYFSSAAFADSVPKGLTVYATEKEQTSRSEGDLNNYGKTFEVTLENLTPNSVDLNSICLRGYSHEGKEFPVARVQEALTKGKLKPQKKVTGLAVFSAADDSVFDVNQLKIAHNCG</sequence>
<evidence type="ECO:0000313" key="1">
    <source>
        <dbReference type="EMBL" id="PRD13441.1"/>
    </source>
</evidence>
<dbReference type="InterPro" id="IPR025581">
    <property type="entry name" value="DUF4354"/>
</dbReference>
<name>A0A2S9I6N8_9GAMM</name>
<accession>A0A2S9I6N8</accession>
<dbReference type="Proteomes" id="UP000239181">
    <property type="component" value="Unassembled WGS sequence"/>
</dbReference>
<reference evidence="1 2" key="1">
    <citation type="submission" date="2017-10" db="EMBL/GenBank/DDBJ databases">
        <title>Draft genome of two endophytic bacteria isolated from 'guarana' Paullinia cupana (Mart.) Ducke.</title>
        <authorList>
            <person name="Siqueira K.A."/>
            <person name="Liotti R.G."/>
            <person name="Mendes T.A."/>
            <person name="Soares M.A."/>
        </authorList>
    </citation>
    <scope>NUCLEOTIDE SEQUENCE [LARGE SCALE GENOMIC DNA]</scope>
    <source>
        <strain evidence="1 2">342</strain>
    </source>
</reference>
<dbReference type="EMBL" id="PDET01000019">
    <property type="protein sequence ID" value="PRD13441.1"/>
    <property type="molecule type" value="Genomic_DNA"/>
</dbReference>
<keyword evidence="2" id="KW-1185">Reference proteome</keyword>
<proteinExistence type="predicted"/>
<dbReference type="Gene3D" id="2.60.40.4110">
    <property type="entry name" value="Protein of unknown function DUF4354"/>
    <property type="match status" value="1"/>
</dbReference>